<keyword evidence="4" id="KW-1185">Reference proteome</keyword>
<accession>A0ABV6S3Q1</accession>
<feature type="domain" description="Flagella basal body P-ring formation protein FlgA SAF" evidence="2">
    <location>
        <begin position="79"/>
        <end position="166"/>
    </location>
</feature>
<keyword evidence="3" id="KW-0969">Cilium</keyword>
<dbReference type="RefSeq" id="WP_267220340.1">
    <property type="nucleotide sequence ID" value="NZ_JAPCWC010000007.1"/>
</dbReference>
<name>A0ABV6S3Q1_9SPHN</name>
<protein>
    <submittedName>
        <fullName evidence="3">Flagella basal body P-ring formation protein FlgA</fullName>
    </submittedName>
</protein>
<reference evidence="3 4" key="1">
    <citation type="submission" date="2024-09" db="EMBL/GenBank/DDBJ databases">
        <authorList>
            <person name="Sun Q."/>
            <person name="Mori K."/>
        </authorList>
    </citation>
    <scope>NUCLEOTIDE SEQUENCE [LARGE SCALE GENOMIC DNA]</scope>
    <source>
        <strain evidence="3 4">CICC 11035S</strain>
    </source>
</reference>
<evidence type="ECO:0000313" key="4">
    <source>
        <dbReference type="Proteomes" id="UP001589858"/>
    </source>
</evidence>
<gene>
    <name evidence="3" type="ORF">ACFFF8_01955</name>
</gene>
<feature type="signal peptide" evidence="1">
    <location>
        <begin position="1"/>
        <end position="17"/>
    </location>
</feature>
<sequence>MTLAMLALAAAASGGFADLDAIDRQVAAFTGMPIGEIGGALGPVDRRLRLAPCHSGMALSWRGSARDGGQDSVVVQCGDVGGWRLFVPVRRLAAAPADVPIAPLIRRGDAVAIAVAGEGFTVTQPGMALEAGGPGDWIRVRPLAAASAAGRGQELRAQITSPGTVSLPIP</sequence>
<evidence type="ECO:0000313" key="3">
    <source>
        <dbReference type="EMBL" id="MFC0683352.1"/>
    </source>
</evidence>
<keyword evidence="1" id="KW-0732">Signal</keyword>
<dbReference type="Gene3D" id="2.30.30.760">
    <property type="match status" value="1"/>
</dbReference>
<dbReference type="EMBL" id="JBHLTM010000009">
    <property type="protein sequence ID" value="MFC0683352.1"/>
    <property type="molecule type" value="Genomic_DNA"/>
</dbReference>
<keyword evidence="3" id="KW-0966">Cell projection</keyword>
<comment type="caution">
    <text evidence="3">The sequence shown here is derived from an EMBL/GenBank/DDBJ whole genome shotgun (WGS) entry which is preliminary data.</text>
</comment>
<proteinExistence type="predicted"/>
<feature type="chain" id="PRO_5045219090" evidence="1">
    <location>
        <begin position="18"/>
        <end position="170"/>
    </location>
</feature>
<evidence type="ECO:0000256" key="1">
    <source>
        <dbReference type="SAM" id="SignalP"/>
    </source>
</evidence>
<keyword evidence="3" id="KW-0282">Flagellum</keyword>
<dbReference type="Pfam" id="PF13144">
    <property type="entry name" value="ChapFlgA"/>
    <property type="match status" value="1"/>
</dbReference>
<evidence type="ECO:0000259" key="2">
    <source>
        <dbReference type="Pfam" id="PF13144"/>
    </source>
</evidence>
<dbReference type="InterPro" id="IPR017585">
    <property type="entry name" value="SAF_FlgA"/>
</dbReference>
<dbReference type="Proteomes" id="UP001589858">
    <property type="component" value="Unassembled WGS sequence"/>
</dbReference>
<organism evidence="3 4">
    <name type="scientific">Novosphingobium clariflavum</name>
    <dbReference type="NCBI Taxonomy" id="2029884"/>
    <lineage>
        <taxon>Bacteria</taxon>
        <taxon>Pseudomonadati</taxon>
        <taxon>Pseudomonadota</taxon>
        <taxon>Alphaproteobacteria</taxon>
        <taxon>Sphingomonadales</taxon>
        <taxon>Sphingomonadaceae</taxon>
        <taxon>Novosphingobium</taxon>
    </lineage>
</organism>